<protein>
    <recommendedName>
        <fullName evidence="5">LRRCT domain-containing protein</fullName>
    </recommendedName>
</protein>
<accession>A0A1Y1JXU2</accession>
<feature type="signal peptide" evidence="3">
    <location>
        <begin position="1"/>
        <end position="20"/>
    </location>
</feature>
<sequence length="352" mass="40899">MLQLVIAFTILYIIPSYSSSRVCEETSFPKIPVWVKEENGERFQTVQGCITSTQLHYNILKKIRVSRQRFTSLKRGAVANISANFSLRFNHNPNLTTVMGEAFLNIPCVLEIDLSDNMINWIESNVFDNMLYLEAIDLSKNQLEVLMHHTFHHLPNLTIIDLSDNKFQHFNEYWFYNASKLEIIFASNNRISSLPRASFITLPSLQGIDLENNQIFYIHKLAFQGLETLRELYLGKNKLTNLQVDFSPTPNLRFLGVNENQITYISDQTLTQLQSALRMLWIHFNPWQCSCIEKVLNWGATYNISVSFKCSNSDLFCVVPKTFQDECTDLRREDFYSDCFSQFQGFCNKIIN</sequence>
<reference evidence="4" key="1">
    <citation type="journal article" date="2016" name="Sci. Rep.">
        <title>Molecular characterization of firefly nuptial gifts: a multi-omics approach sheds light on postcopulatory sexual selection.</title>
        <authorList>
            <person name="Al-Wathiqui N."/>
            <person name="Fallon T.R."/>
            <person name="South A."/>
            <person name="Weng J.K."/>
            <person name="Lewis S.M."/>
        </authorList>
    </citation>
    <scope>NUCLEOTIDE SEQUENCE</scope>
</reference>
<dbReference type="PANTHER" id="PTHR24366">
    <property type="entry name" value="IG(IMMUNOGLOBULIN) AND LRR(LEUCINE RICH REPEAT) DOMAINS"/>
    <property type="match status" value="1"/>
</dbReference>
<keyword evidence="3" id="KW-0732">Signal</keyword>
<feature type="chain" id="PRO_5012756283" description="LRRCT domain-containing protein" evidence="3">
    <location>
        <begin position="21"/>
        <end position="352"/>
    </location>
</feature>
<dbReference type="SMART" id="SM00369">
    <property type="entry name" value="LRR_TYP"/>
    <property type="match status" value="7"/>
</dbReference>
<proteinExistence type="predicted"/>
<name>A0A1Y1JXU2_PHOPY</name>
<evidence type="ECO:0000256" key="1">
    <source>
        <dbReference type="ARBA" id="ARBA00022614"/>
    </source>
</evidence>
<evidence type="ECO:0000256" key="3">
    <source>
        <dbReference type="SAM" id="SignalP"/>
    </source>
</evidence>
<evidence type="ECO:0000256" key="2">
    <source>
        <dbReference type="ARBA" id="ARBA00022737"/>
    </source>
</evidence>
<dbReference type="Gene3D" id="3.80.10.10">
    <property type="entry name" value="Ribonuclease Inhibitor"/>
    <property type="match status" value="2"/>
</dbReference>
<dbReference type="InterPro" id="IPR003591">
    <property type="entry name" value="Leu-rich_rpt_typical-subtyp"/>
</dbReference>
<evidence type="ECO:0008006" key="5">
    <source>
        <dbReference type="Google" id="ProtNLM"/>
    </source>
</evidence>
<dbReference type="Pfam" id="PF13855">
    <property type="entry name" value="LRR_8"/>
    <property type="match status" value="1"/>
</dbReference>
<keyword evidence="1" id="KW-0433">Leucine-rich repeat</keyword>
<dbReference type="InterPro" id="IPR001611">
    <property type="entry name" value="Leu-rich_rpt"/>
</dbReference>
<evidence type="ECO:0000313" key="4">
    <source>
        <dbReference type="EMBL" id="JAV52630.1"/>
    </source>
</evidence>
<dbReference type="AlphaFoldDB" id="A0A1Y1JXU2"/>
<keyword evidence="2" id="KW-0677">Repeat</keyword>
<dbReference type="InterPro" id="IPR032675">
    <property type="entry name" value="LRR_dom_sf"/>
</dbReference>
<dbReference type="EMBL" id="GEZM01101496">
    <property type="protein sequence ID" value="JAV52630.1"/>
    <property type="molecule type" value="Transcribed_RNA"/>
</dbReference>
<organism evidence="4">
    <name type="scientific">Photinus pyralis</name>
    <name type="common">Common eastern firefly</name>
    <name type="synonym">Lampyris pyralis</name>
    <dbReference type="NCBI Taxonomy" id="7054"/>
    <lineage>
        <taxon>Eukaryota</taxon>
        <taxon>Metazoa</taxon>
        <taxon>Ecdysozoa</taxon>
        <taxon>Arthropoda</taxon>
        <taxon>Hexapoda</taxon>
        <taxon>Insecta</taxon>
        <taxon>Pterygota</taxon>
        <taxon>Neoptera</taxon>
        <taxon>Endopterygota</taxon>
        <taxon>Coleoptera</taxon>
        <taxon>Polyphaga</taxon>
        <taxon>Elateriformia</taxon>
        <taxon>Elateroidea</taxon>
        <taxon>Lampyridae</taxon>
        <taxon>Lampyrinae</taxon>
        <taxon>Photinus</taxon>
    </lineage>
</organism>
<dbReference type="SUPFAM" id="SSF52058">
    <property type="entry name" value="L domain-like"/>
    <property type="match status" value="1"/>
</dbReference>